<evidence type="ECO:0008006" key="4">
    <source>
        <dbReference type="Google" id="ProtNLM"/>
    </source>
</evidence>
<dbReference type="EMBL" id="ML991775">
    <property type="protein sequence ID" value="KAF2238483.1"/>
    <property type="molecule type" value="Genomic_DNA"/>
</dbReference>
<feature type="region of interest" description="Disordered" evidence="1">
    <location>
        <begin position="168"/>
        <end position="253"/>
    </location>
</feature>
<name>A0A6A6HLQ7_VIRVR</name>
<sequence>MDALKHFETSDASNAGELSAPGEVTVGSPISNDSDADYESAGEANDSDWEPSPSSKKSKNSKRSNAVRSGKGPISPKAGKKEGKGIVQGTRRTQQKASAKKPRISKRPEHREIVRWSNDTDIKLLLAFVYECDAAKASIPWGNIARHISDSTTESGIRQHLVKVRQSRIQQGLTVPGYTPDKGPGSTGVNSASPKEKAQKAKPKTTRGKATPKPKGPGRKKQTLVATNPDSPTTHAHDRTNTNTSQHTEGDASTAGASTMIAHNPHNFLQPSTTPAPHPPFYFNHGLNSMHDPTNGNAVPYSGSYDYNYNNQNQASSSLASPFQQSLGSHHHFVPGVESNRNSSTGFGAPYANNDFYDYSNMSTNASGGQPEVGPYTWSNITGSNTTPLMGGTPFLPTMHFLTSQYQRAGDSHEYFSMGGFNGNADERIDDGF</sequence>
<feature type="compositionally biased region" description="Basic residues" evidence="1">
    <location>
        <begin position="200"/>
        <end position="222"/>
    </location>
</feature>
<accession>A0A6A6HLQ7</accession>
<reference evidence="2" key="1">
    <citation type="journal article" date="2020" name="Stud. Mycol.">
        <title>101 Dothideomycetes genomes: a test case for predicting lifestyles and emergence of pathogens.</title>
        <authorList>
            <person name="Haridas S."/>
            <person name="Albert R."/>
            <person name="Binder M."/>
            <person name="Bloem J."/>
            <person name="Labutti K."/>
            <person name="Salamov A."/>
            <person name="Andreopoulos B."/>
            <person name="Baker S."/>
            <person name="Barry K."/>
            <person name="Bills G."/>
            <person name="Bluhm B."/>
            <person name="Cannon C."/>
            <person name="Castanera R."/>
            <person name="Culley D."/>
            <person name="Daum C."/>
            <person name="Ezra D."/>
            <person name="Gonzalez J."/>
            <person name="Henrissat B."/>
            <person name="Kuo A."/>
            <person name="Liang C."/>
            <person name="Lipzen A."/>
            <person name="Lutzoni F."/>
            <person name="Magnuson J."/>
            <person name="Mondo S."/>
            <person name="Nolan M."/>
            <person name="Ohm R."/>
            <person name="Pangilinan J."/>
            <person name="Park H.-J."/>
            <person name="Ramirez L."/>
            <person name="Alfaro M."/>
            <person name="Sun H."/>
            <person name="Tritt A."/>
            <person name="Yoshinaga Y."/>
            <person name="Zwiers L.-H."/>
            <person name="Turgeon B."/>
            <person name="Goodwin S."/>
            <person name="Spatafora J."/>
            <person name="Crous P."/>
            <person name="Grigoriev I."/>
        </authorList>
    </citation>
    <scope>NUCLEOTIDE SEQUENCE</scope>
    <source>
        <strain evidence="2">Tuck. ex Michener</strain>
    </source>
</reference>
<feature type="region of interest" description="Disordered" evidence="1">
    <location>
        <begin position="1"/>
        <end position="112"/>
    </location>
</feature>
<evidence type="ECO:0000256" key="1">
    <source>
        <dbReference type="SAM" id="MobiDB-lite"/>
    </source>
</evidence>
<feature type="compositionally biased region" description="Polar residues" evidence="1">
    <location>
        <begin position="224"/>
        <end position="234"/>
    </location>
</feature>
<feature type="compositionally biased region" description="Acidic residues" evidence="1">
    <location>
        <begin position="34"/>
        <end position="49"/>
    </location>
</feature>
<evidence type="ECO:0000313" key="3">
    <source>
        <dbReference type="Proteomes" id="UP000800092"/>
    </source>
</evidence>
<proteinExistence type="predicted"/>
<keyword evidence="3" id="KW-1185">Reference proteome</keyword>
<organism evidence="2 3">
    <name type="scientific">Viridothelium virens</name>
    <name type="common">Speckled blister lichen</name>
    <name type="synonym">Trypethelium virens</name>
    <dbReference type="NCBI Taxonomy" id="1048519"/>
    <lineage>
        <taxon>Eukaryota</taxon>
        <taxon>Fungi</taxon>
        <taxon>Dikarya</taxon>
        <taxon>Ascomycota</taxon>
        <taxon>Pezizomycotina</taxon>
        <taxon>Dothideomycetes</taxon>
        <taxon>Dothideomycetes incertae sedis</taxon>
        <taxon>Trypetheliales</taxon>
        <taxon>Trypetheliaceae</taxon>
        <taxon>Viridothelium</taxon>
    </lineage>
</organism>
<dbReference type="OrthoDB" id="3903267at2759"/>
<evidence type="ECO:0000313" key="2">
    <source>
        <dbReference type="EMBL" id="KAF2238483.1"/>
    </source>
</evidence>
<dbReference type="Proteomes" id="UP000800092">
    <property type="component" value="Unassembled WGS sequence"/>
</dbReference>
<dbReference type="AlphaFoldDB" id="A0A6A6HLQ7"/>
<protein>
    <recommendedName>
        <fullName evidence="4">Myb-like domain-containing protein</fullName>
    </recommendedName>
</protein>
<gene>
    <name evidence="2" type="ORF">EV356DRAFT_528946</name>
</gene>